<evidence type="ECO:0000313" key="3">
    <source>
        <dbReference type="Proteomes" id="UP000054477"/>
    </source>
</evidence>
<evidence type="ECO:0000256" key="1">
    <source>
        <dbReference type="SAM" id="MobiDB-lite"/>
    </source>
</evidence>
<protein>
    <submittedName>
        <fullName evidence="2">Uncharacterized protein</fullName>
    </submittedName>
</protein>
<dbReference type="AlphaFoldDB" id="A0A0C9X2M9"/>
<reference evidence="3" key="2">
    <citation type="submission" date="2015-01" db="EMBL/GenBank/DDBJ databases">
        <title>Evolutionary Origins and Diversification of the Mycorrhizal Mutualists.</title>
        <authorList>
            <consortium name="DOE Joint Genome Institute"/>
            <consortium name="Mycorrhizal Genomics Consortium"/>
            <person name="Kohler A."/>
            <person name="Kuo A."/>
            <person name="Nagy L.G."/>
            <person name="Floudas D."/>
            <person name="Copeland A."/>
            <person name="Barry K.W."/>
            <person name="Cichocki N."/>
            <person name="Veneault-Fourrey C."/>
            <person name="LaButti K."/>
            <person name="Lindquist E.A."/>
            <person name="Lipzen A."/>
            <person name="Lundell T."/>
            <person name="Morin E."/>
            <person name="Murat C."/>
            <person name="Riley R."/>
            <person name="Ohm R."/>
            <person name="Sun H."/>
            <person name="Tunlid A."/>
            <person name="Henrissat B."/>
            <person name="Grigoriev I.V."/>
            <person name="Hibbett D.S."/>
            <person name="Martin F."/>
        </authorList>
    </citation>
    <scope>NUCLEOTIDE SEQUENCE [LARGE SCALE GENOMIC DNA]</scope>
    <source>
        <strain evidence="3">LaAM-08-1</strain>
    </source>
</reference>
<name>A0A0C9X2M9_9AGAR</name>
<dbReference type="HOGENOM" id="CLU_1343458_0_0_1"/>
<reference evidence="2 3" key="1">
    <citation type="submission" date="2014-04" db="EMBL/GenBank/DDBJ databases">
        <authorList>
            <consortium name="DOE Joint Genome Institute"/>
            <person name="Kuo A."/>
            <person name="Kohler A."/>
            <person name="Nagy L.G."/>
            <person name="Floudas D."/>
            <person name="Copeland A."/>
            <person name="Barry K.W."/>
            <person name="Cichocki N."/>
            <person name="Veneault-Fourrey C."/>
            <person name="LaButti K."/>
            <person name="Lindquist E.A."/>
            <person name="Lipzen A."/>
            <person name="Lundell T."/>
            <person name="Morin E."/>
            <person name="Murat C."/>
            <person name="Sun H."/>
            <person name="Tunlid A."/>
            <person name="Henrissat B."/>
            <person name="Grigoriev I.V."/>
            <person name="Hibbett D.S."/>
            <person name="Martin F."/>
            <person name="Nordberg H.P."/>
            <person name="Cantor M.N."/>
            <person name="Hua S.X."/>
        </authorList>
    </citation>
    <scope>NUCLEOTIDE SEQUENCE [LARGE SCALE GENOMIC DNA]</scope>
    <source>
        <strain evidence="2 3">LaAM-08-1</strain>
    </source>
</reference>
<proteinExistence type="predicted"/>
<dbReference type="Proteomes" id="UP000054477">
    <property type="component" value="Unassembled WGS sequence"/>
</dbReference>
<keyword evidence="3" id="KW-1185">Reference proteome</keyword>
<organism evidence="2 3">
    <name type="scientific">Laccaria amethystina LaAM-08-1</name>
    <dbReference type="NCBI Taxonomy" id="1095629"/>
    <lineage>
        <taxon>Eukaryota</taxon>
        <taxon>Fungi</taxon>
        <taxon>Dikarya</taxon>
        <taxon>Basidiomycota</taxon>
        <taxon>Agaricomycotina</taxon>
        <taxon>Agaricomycetes</taxon>
        <taxon>Agaricomycetidae</taxon>
        <taxon>Agaricales</taxon>
        <taxon>Agaricineae</taxon>
        <taxon>Hydnangiaceae</taxon>
        <taxon>Laccaria</taxon>
    </lineage>
</organism>
<sequence length="204" mass="22396">MNYKRRTIGELFLRSECHDGYVIIPSLRVRVRTSIRKVRSRRPGLEWPSPLTNRSLSATRHRAQDIPTDVLYDDPQSLGCTVNEVPVGGTSQTPRPKRDDGVSEVLVDVATKFVFKVSGAVPSESAPEHFLHPGQCMSGICYGIGGGFCKEAGGGDGGEEQQQQSHQNIVITILAATSRQRGPHRSSLDTRLDHECQDMCLVAV</sequence>
<feature type="region of interest" description="Disordered" evidence="1">
    <location>
        <begin position="83"/>
        <end position="102"/>
    </location>
</feature>
<accession>A0A0C9X2M9</accession>
<gene>
    <name evidence="2" type="ORF">K443DRAFT_175723</name>
</gene>
<dbReference type="EMBL" id="KN838649">
    <property type="protein sequence ID" value="KIJ99325.1"/>
    <property type="molecule type" value="Genomic_DNA"/>
</dbReference>
<evidence type="ECO:0000313" key="2">
    <source>
        <dbReference type="EMBL" id="KIJ99325.1"/>
    </source>
</evidence>